<dbReference type="Proteomes" id="UP000054549">
    <property type="component" value="Unassembled WGS sequence"/>
</dbReference>
<reference evidence="1 2" key="1">
    <citation type="submission" date="2014-04" db="EMBL/GenBank/DDBJ databases">
        <title>Evolutionary Origins and Diversification of the Mycorrhizal Mutualists.</title>
        <authorList>
            <consortium name="DOE Joint Genome Institute"/>
            <consortium name="Mycorrhizal Genomics Consortium"/>
            <person name="Kohler A."/>
            <person name="Kuo A."/>
            <person name="Nagy L.G."/>
            <person name="Floudas D."/>
            <person name="Copeland A."/>
            <person name="Barry K.W."/>
            <person name="Cichocki N."/>
            <person name="Veneault-Fourrey C."/>
            <person name="LaButti K."/>
            <person name="Lindquist E.A."/>
            <person name="Lipzen A."/>
            <person name="Lundell T."/>
            <person name="Morin E."/>
            <person name="Murat C."/>
            <person name="Riley R."/>
            <person name="Ohm R."/>
            <person name="Sun H."/>
            <person name="Tunlid A."/>
            <person name="Henrissat B."/>
            <person name="Grigoriev I.V."/>
            <person name="Hibbett D.S."/>
            <person name="Martin F."/>
        </authorList>
    </citation>
    <scope>NUCLEOTIDE SEQUENCE [LARGE SCALE GENOMIC DNA]</scope>
    <source>
        <strain evidence="1 2">Koide BX008</strain>
    </source>
</reference>
<sequence length="67" mass="7611">MNQNRYTKVNVSHEPSTQFSPSLLQRLSYCRAIGDKKRMDAEFVVLTSDTFTAPVFTSADIFPNIPK</sequence>
<accession>A0A0C2WRB1</accession>
<gene>
    <name evidence="1" type="ORF">M378DRAFT_290744</name>
</gene>
<dbReference type="HOGENOM" id="CLU_2811814_0_0_1"/>
<name>A0A0C2WRB1_AMAMK</name>
<evidence type="ECO:0000313" key="1">
    <source>
        <dbReference type="EMBL" id="KIL58833.1"/>
    </source>
</evidence>
<dbReference type="AlphaFoldDB" id="A0A0C2WRB1"/>
<protein>
    <submittedName>
        <fullName evidence="1">Uncharacterized protein</fullName>
    </submittedName>
</protein>
<dbReference type="InParanoid" id="A0A0C2WRB1"/>
<proteinExistence type="predicted"/>
<keyword evidence="2" id="KW-1185">Reference proteome</keyword>
<dbReference type="EMBL" id="KN818328">
    <property type="protein sequence ID" value="KIL58833.1"/>
    <property type="molecule type" value="Genomic_DNA"/>
</dbReference>
<evidence type="ECO:0000313" key="2">
    <source>
        <dbReference type="Proteomes" id="UP000054549"/>
    </source>
</evidence>
<organism evidence="1 2">
    <name type="scientific">Amanita muscaria (strain Koide BX008)</name>
    <dbReference type="NCBI Taxonomy" id="946122"/>
    <lineage>
        <taxon>Eukaryota</taxon>
        <taxon>Fungi</taxon>
        <taxon>Dikarya</taxon>
        <taxon>Basidiomycota</taxon>
        <taxon>Agaricomycotina</taxon>
        <taxon>Agaricomycetes</taxon>
        <taxon>Agaricomycetidae</taxon>
        <taxon>Agaricales</taxon>
        <taxon>Pluteineae</taxon>
        <taxon>Amanitaceae</taxon>
        <taxon>Amanita</taxon>
    </lineage>
</organism>